<dbReference type="RefSeq" id="WP_068218297.1">
    <property type="nucleotide sequence ID" value="NZ_LRPC01000001.1"/>
</dbReference>
<protein>
    <submittedName>
        <fullName evidence="2">Cyclic nucleotide-binding protein</fullName>
    </submittedName>
</protein>
<name>A0A150XIB8_9BACT</name>
<organism evidence="2 3">
    <name type="scientific">Roseivirga spongicola</name>
    <dbReference type="NCBI Taxonomy" id="333140"/>
    <lineage>
        <taxon>Bacteria</taxon>
        <taxon>Pseudomonadati</taxon>
        <taxon>Bacteroidota</taxon>
        <taxon>Cytophagia</taxon>
        <taxon>Cytophagales</taxon>
        <taxon>Roseivirgaceae</taxon>
        <taxon>Roseivirga</taxon>
    </lineage>
</organism>
<dbReference type="InterPro" id="IPR000595">
    <property type="entry name" value="cNMP-bd_dom"/>
</dbReference>
<reference evidence="2 3" key="1">
    <citation type="submission" date="2016-01" db="EMBL/GenBank/DDBJ databases">
        <title>Genome sequencing of Roseivirga spongicola UST030701-084.</title>
        <authorList>
            <person name="Selvaratnam C."/>
            <person name="Thevarajoo S."/>
            <person name="Goh K.M."/>
            <person name="Ee R."/>
            <person name="Chan K.-G."/>
            <person name="Chong C.S."/>
        </authorList>
    </citation>
    <scope>NUCLEOTIDE SEQUENCE [LARGE SCALE GENOMIC DNA]</scope>
    <source>
        <strain evidence="2 3">UST030701-084</strain>
    </source>
</reference>
<dbReference type="Gene3D" id="2.60.120.10">
    <property type="entry name" value="Jelly Rolls"/>
    <property type="match status" value="1"/>
</dbReference>
<dbReference type="OrthoDB" id="1933280at2"/>
<keyword evidence="3" id="KW-1185">Reference proteome</keyword>
<comment type="caution">
    <text evidence="2">The sequence shown here is derived from an EMBL/GenBank/DDBJ whole genome shotgun (WGS) entry which is preliminary data.</text>
</comment>
<dbReference type="SUPFAM" id="SSF51206">
    <property type="entry name" value="cAMP-binding domain-like"/>
    <property type="match status" value="1"/>
</dbReference>
<feature type="domain" description="Cyclic nucleotide-binding" evidence="1">
    <location>
        <begin position="30"/>
        <end position="118"/>
    </location>
</feature>
<dbReference type="InterPro" id="IPR018490">
    <property type="entry name" value="cNMP-bd_dom_sf"/>
</dbReference>
<evidence type="ECO:0000313" key="3">
    <source>
        <dbReference type="Proteomes" id="UP000075606"/>
    </source>
</evidence>
<evidence type="ECO:0000259" key="1">
    <source>
        <dbReference type="Pfam" id="PF00027"/>
    </source>
</evidence>
<dbReference type="STRING" id="333140.AWW68_06780"/>
<proteinExistence type="predicted"/>
<dbReference type="AlphaFoldDB" id="A0A150XIB8"/>
<sequence length="191" mass="22749">MSEFLFRHINKFVSIDHSQYQAILPFFEEQQLEKKEVVIEANTKCVKLFFVEKGCLHSSFIDTAGMEKTVKFAIEGWWITDFMAFNNQQLTEFKTQAVEASSVYSITYSAYSDLLHQHPNLERYFRKIWEIAYGASIIRMKYVFEYSKEEMFNRFRENFPEFVERVPQYMLATFLGLTPEYLSKIRAKKLS</sequence>
<dbReference type="CDD" id="cd00038">
    <property type="entry name" value="CAP_ED"/>
    <property type="match status" value="1"/>
</dbReference>
<dbReference type="Proteomes" id="UP000075606">
    <property type="component" value="Unassembled WGS sequence"/>
</dbReference>
<dbReference type="InterPro" id="IPR014710">
    <property type="entry name" value="RmlC-like_jellyroll"/>
</dbReference>
<gene>
    <name evidence="2" type="ORF">AWW68_06780</name>
</gene>
<dbReference type="EMBL" id="LRPC01000001">
    <property type="protein sequence ID" value="KYG78467.1"/>
    <property type="molecule type" value="Genomic_DNA"/>
</dbReference>
<dbReference type="Pfam" id="PF00027">
    <property type="entry name" value="cNMP_binding"/>
    <property type="match status" value="1"/>
</dbReference>
<accession>A0A150XIB8</accession>
<evidence type="ECO:0000313" key="2">
    <source>
        <dbReference type="EMBL" id="KYG78467.1"/>
    </source>
</evidence>